<organism evidence="2 3">
    <name type="scientific">Bradyrhizobium elkanii</name>
    <dbReference type="NCBI Taxonomy" id="29448"/>
    <lineage>
        <taxon>Bacteria</taxon>
        <taxon>Pseudomonadati</taxon>
        <taxon>Pseudomonadota</taxon>
        <taxon>Alphaproteobacteria</taxon>
        <taxon>Hyphomicrobiales</taxon>
        <taxon>Nitrobacteraceae</taxon>
        <taxon>Bradyrhizobium</taxon>
    </lineage>
</organism>
<gene>
    <name evidence="2" type="ORF">FDV58_07025</name>
</gene>
<evidence type="ECO:0000259" key="1">
    <source>
        <dbReference type="Pfam" id="PF24388"/>
    </source>
</evidence>
<evidence type="ECO:0000313" key="3">
    <source>
        <dbReference type="Proteomes" id="UP000305095"/>
    </source>
</evidence>
<proteinExistence type="predicted"/>
<protein>
    <recommendedName>
        <fullName evidence="1">GreAB-C-like domain-containing protein</fullName>
    </recommendedName>
</protein>
<dbReference type="AlphaFoldDB" id="A0A4V6D128"/>
<name>A0A4V6D128_BRAEL</name>
<accession>A0A4V6D128</accession>
<dbReference type="Proteomes" id="UP000305095">
    <property type="component" value="Unassembled WGS sequence"/>
</dbReference>
<comment type="caution">
    <text evidence="2">The sequence shown here is derived from an EMBL/GenBank/DDBJ whole genome shotgun (WGS) entry which is preliminary data.</text>
</comment>
<evidence type="ECO:0000313" key="2">
    <source>
        <dbReference type="EMBL" id="TKV82245.1"/>
    </source>
</evidence>
<dbReference type="RefSeq" id="WP_137477521.1">
    <property type="nucleotide sequence ID" value="NZ_SZZP01000004.1"/>
</dbReference>
<dbReference type="Pfam" id="PF24388">
    <property type="entry name" value="Permuted_GreAB-C"/>
    <property type="match status" value="1"/>
</dbReference>
<reference evidence="2 3" key="1">
    <citation type="submission" date="2019-05" db="EMBL/GenBank/DDBJ databases">
        <title>Draft Genome of Bradyrhizobium elkanii strain SEMIA 938, Used in Commercial Inoculants for Lupinus spp. in Brazil.</title>
        <authorList>
            <person name="Hungria M."/>
            <person name="Delamuta J.R.M."/>
            <person name="Ribeiro R.A."/>
            <person name="Nogueira M.A."/>
        </authorList>
    </citation>
    <scope>NUCLEOTIDE SEQUENCE [LARGE SCALE GENOMIC DNA]</scope>
    <source>
        <strain evidence="2 3">Semia 938</strain>
    </source>
</reference>
<dbReference type="InterPro" id="IPR057311">
    <property type="entry name" value="GrebAB-C-like"/>
</dbReference>
<feature type="domain" description="GreAB-C-like" evidence="1">
    <location>
        <begin position="48"/>
        <end position="89"/>
    </location>
</feature>
<sequence>MTTIDTREAAVAGLALLPPSLRMSALESKSFRDDVGLSVDAVIQLDEIGVAFRRSTLFKAIRALLSENEASAEIIDRNNRSWTIALDKEKHGIRITAAERTYTIPDFSCLHPNVDNRLAWFDAETKRHGVDDEDFRVCRRILADREIDDEQVDGLLKQFRLTPRYVAAAVEKSLRRKNISIEALIPDEVTYFDRLVGKPAPGHDLKQFFEHTAKERTGLDLPAAFLLSSHSFGPQSIALEAADPAKVLEFYDWAEHAGDRFTQVGMVECGLRHLHKMPQLAPHLRNIMQTIRSDDPTSETGRLELLCALILFVDGELARTGICRERQPFWRRLAAIAHASVIERAIVAVNMLPDDFIAWCRQSRGLHFYLQTFVDMRREPRWSPDLLSASQLKAEFIGRIVAAAPENAGTMLGDGSLELFDRASSNSLVAQVSFPFSFLPGPLEGGQPSIATMPQEIEDNLNEMLRSETLTAKSFVTLVNSALLYPLDGEFARLAAEGLARAKYELPNIKSSDEAFHLLVGLAIVASVTRSAKLANEVRILMRAVRRKPDIEISQENAFRICLLAAPASAELSDWAKYIGDCATELSFEDMSRDSITTLWNFIEVLRQIEPTLWQTTSRADAALQAAFACCPPEEKTSEAS</sequence>
<dbReference type="EMBL" id="SZZP01000004">
    <property type="protein sequence ID" value="TKV82245.1"/>
    <property type="molecule type" value="Genomic_DNA"/>
</dbReference>